<keyword evidence="6" id="KW-1185">Reference proteome</keyword>
<gene>
    <name evidence="5" type="ORF">ACFFTU_33940</name>
</gene>
<accession>A0ABV5PP11</accession>
<proteinExistence type="predicted"/>
<dbReference type="EMBL" id="JBHMCR010000027">
    <property type="protein sequence ID" value="MFB9524947.1"/>
    <property type="molecule type" value="Genomic_DNA"/>
</dbReference>
<dbReference type="SUPFAM" id="SSF52540">
    <property type="entry name" value="P-loop containing nucleoside triphosphate hydrolases"/>
    <property type="match status" value="1"/>
</dbReference>
<dbReference type="InterPro" id="IPR000792">
    <property type="entry name" value="Tscrpt_reg_LuxR_C"/>
</dbReference>
<dbReference type="RefSeq" id="WP_345219972.1">
    <property type="nucleotide sequence ID" value="NZ_BAAAXE010000003.1"/>
</dbReference>
<sequence length="969" mass="101668">MLLERTSETASVQEALHAAADGRSSLLLFAGPLGIGRSSWLRELPRRLDVQHVRVMRANAAVMEQDFAFGVVHQLFDSLTLDASDDLDASHASGDAGEPGAPGAPVPPGALAGYDAPAGEAPAFPPDEGPRPEDLLPAGMDDPSAPLDSILPDLRTLLTRLGRARPLLILVDDLQWADARSLELLSYLAGRLHDVRAVLVCTLRDGDPRARHPLVCAVTDAATQVTRLAPLSSAATGQLVREQFGESGEEEFLGACHRASGGNPVFLRALLPALDAAGARPRATQAGAVAALRPAPLRERLADCLRAQATPVRDLAAAMAVLGGTAAPGLAGRLAGLDEVGESCALGVLHRLGLLAAEGVPDFVHPVVRDAAKAIMSMTEYGSWHARAALLLHEVGHPAEEVAVQLLAANTLSDGWSGTVLRTAADSALRRGAPQEAARFLRRTLLDSPEQGEERALLLIDLATAENAYDSAACERHIGQAVALLETPHDRAAAALRIAPDFLSAVSPTGVEILRQAAAGLGPTDRLADPARGTALRLEARLRHSARQDPAELAAAVRRLGERPEEPAVGTGAERELLAVLLHAATLSGRLPAHEAARQAARVLERVPATGPEVPAVLPLLTAVFTGADRIDVLADWLAAREHHRRTAGEATDPVSHVGLATVLLARGRLTHAREHAESAFEYAMSDRHGDSAASAVAVLAAVALESGDIALGERVRAGAGGRRTADDLVCTTLLRLTEAQSHSARGEFAVALDTVLACGRRLEAVGWRNPVLFPWRPRAIRLMQRRGDLESARALAEEEYAQACILGAPVAIGRAQQLRGGLRGGSEGTALLRDAVHVLRGSAHELELARALRALARAVRVGAEARELQCESATLAMACGVPWKAEQDRPGVPGPAGPQPEPTLTPTESRVVALAGSGLTNQAIAAELGVGCRVVEKHLTNSYRKLGISGRVQLLALMAGAGKISARA</sequence>
<keyword evidence="1" id="KW-0547">Nucleotide-binding</keyword>
<evidence type="ECO:0000256" key="2">
    <source>
        <dbReference type="ARBA" id="ARBA00022840"/>
    </source>
</evidence>
<feature type="region of interest" description="Disordered" evidence="3">
    <location>
        <begin position="887"/>
        <end position="907"/>
    </location>
</feature>
<name>A0ABV5PP11_STRCM</name>
<evidence type="ECO:0000259" key="4">
    <source>
        <dbReference type="PROSITE" id="PS50043"/>
    </source>
</evidence>
<dbReference type="PANTHER" id="PTHR16305">
    <property type="entry name" value="TESTICULAR SOLUBLE ADENYLYL CYCLASE"/>
    <property type="match status" value="1"/>
</dbReference>
<evidence type="ECO:0000256" key="3">
    <source>
        <dbReference type="SAM" id="MobiDB-lite"/>
    </source>
</evidence>
<evidence type="ECO:0000313" key="5">
    <source>
        <dbReference type="EMBL" id="MFB9524947.1"/>
    </source>
</evidence>
<evidence type="ECO:0000313" key="6">
    <source>
        <dbReference type="Proteomes" id="UP001589718"/>
    </source>
</evidence>
<dbReference type="InterPro" id="IPR036388">
    <property type="entry name" value="WH-like_DNA-bd_sf"/>
</dbReference>
<keyword evidence="2" id="KW-0067">ATP-binding</keyword>
<feature type="compositionally biased region" description="Low complexity" evidence="3">
    <location>
        <begin position="90"/>
        <end position="101"/>
    </location>
</feature>
<comment type="caution">
    <text evidence="5">The sequence shown here is derived from an EMBL/GenBank/DDBJ whole genome shotgun (WGS) entry which is preliminary data.</text>
</comment>
<dbReference type="PANTHER" id="PTHR16305:SF35">
    <property type="entry name" value="TRANSCRIPTIONAL ACTIVATOR DOMAIN"/>
    <property type="match status" value="1"/>
</dbReference>
<dbReference type="PROSITE" id="PS50043">
    <property type="entry name" value="HTH_LUXR_2"/>
    <property type="match status" value="1"/>
</dbReference>
<dbReference type="Gene3D" id="1.10.10.10">
    <property type="entry name" value="Winged helix-like DNA-binding domain superfamily/Winged helix DNA-binding domain"/>
    <property type="match status" value="1"/>
</dbReference>
<dbReference type="InterPro" id="IPR027417">
    <property type="entry name" value="P-loop_NTPase"/>
</dbReference>
<dbReference type="Pfam" id="PF00196">
    <property type="entry name" value="GerE"/>
    <property type="match status" value="1"/>
</dbReference>
<dbReference type="Pfam" id="PF13191">
    <property type="entry name" value="AAA_16"/>
    <property type="match status" value="1"/>
</dbReference>
<protein>
    <submittedName>
        <fullName evidence="5">AAA family ATPase</fullName>
    </submittedName>
</protein>
<dbReference type="Proteomes" id="UP001589718">
    <property type="component" value="Unassembled WGS sequence"/>
</dbReference>
<feature type="domain" description="HTH luxR-type" evidence="4">
    <location>
        <begin position="898"/>
        <end position="963"/>
    </location>
</feature>
<reference evidence="5 6" key="1">
    <citation type="submission" date="2024-09" db="EMBL/GenBank/DDBJ databases">
        <authorList>
            <person name="Sun Q."/>
            <person name="Mori K."/>
        </authorList>
    </citation>
    <scope>NUCLEOTIDE SEQUENCE [LARGE SCALE GENOMIC DNA]</scope>
    <source>
        <strain evidence="5 6">JCM 4362</strain>
    </source>
</reference>
<dbReference type="CDD" id="cd06170">
    <property type="entry name" value="LuxR_C_like"/>
    <property type="match status" value="1"/>
</dbReference>
<dbReference type="InterPro" id="IPR016032">
    <property type="entry name" value="Sig_transdc_resp-reg_C-effctor"/>
</dbReference>
<dbReference type="SUPFAM" id="SSF46894">
    <property type="entry name" value="C-terminal effector domain of the bipartite response regulators"/>
    <property type="match status" value="1"/>
</dbReference>
<feature type="region of interest" description="Disordered" evidence="3">
    <location>
        <begin position="87"/>
        <end position="143"/>
    </location>
</feature>
<organism evidence="5 6">
    <name type="scientific">Streptomyces cremeus</name>
    <dbReference type="NCBI Taxonomy" id="66881"/>
    <lineage>
        <taxon>Bacteria</taxon>
        <taxon>Bacillati</taxon>
        <taxon>Actinomycetota</taxon>
        <taxon>Actinomycetes</taxon>
        <taxon>Kitasatosporales</taxon>
        <taxon>Streptomycetaceae</taxon>
        <taxon>Streptomyces</taxon>
    </lineage>
</organism>
<dbReference type="InterPro" id="IPR041664">
    <property type="entry name" value="AAA_16"/>
</dbReference>
<evidence type="ECO:0000256" key="1">
    <source>
        <dbReference type="ARBA" id="ARBA00022741"/>
    </source>
</evidence>
<feature type="compositionally biased region" description="Pro residues" evidence="3">
    <location>
        <begin position="893"/>
        <end position="904"/>
    </location>
</feature>
<dbReference type="SMART" id="SM00421">
    <property type="entry name" value="HTH_LUXR"/>
    <property type="match status" value="1"/>
</dbReference>